<dbReference type="AlphaFoldDB" id="A0A382A625"/>
<sequence length="497" mass="54359">MAYYLCTPEVKSAVCCVNNDNNRYKMWSNVAGIATMTQKLLRQLPSIDKWLSSEPGNALCTEFSHGEVAYVMREHLASLRKNLEKGLKKIPTLQSDEYFALLRADLFTRRRKSLRGAINATGIIIHTNLGRAPLAREALRAINEVARGYSNLEFDLESGKRGSRHEHVESLLTQLTGAEGALVVNNCAAAVLVALNTFARAGEVLISRGELVEIGGSFRLPDVINRSGAHMIEVGTTNKTTLHDYADAPGEATRVLLSIHPSNYRIVGFTAKPSLRELAKLSNKKKIVLIEDLGSGKLIDFKSSFLVSEPTVAHSVAQGADLVTFSGDKILGGPQAGIIVGRAKLIDAIKRNPMSRAMRIDKLSLAALNATLQLYMPPNDPLKKIPVLRMISEDKANVKRRATNVLKKLKKHSAIECSLDDDVSYAGGGSLPMNGIPTTVIRLQVKGLTPNDLAKRLRETEPPVIGRITNDKFALDFRTILPRDVTDLIASIEDAIQ</sequence>
<dbReference type="GO" id="GO:0004125">
    <property type="term" value="F:L-seryl-tRNA(Sec) selenium transferase activity"/>
    <property type="evidence" value="ECO:0007669"/>
    <property type="project" value="InterPro"/>
</dbReference>
<dbReference type="InterPro" id="IPR015421">
    <property type="entry name" value="PyrdxlP-dep_Trfase_major"/>
</dbReference>
<dbReference type="Pfam" id="PF03841">
    <property type="entry name" value="SelA"/>
    <property type="match status" value="1"/>
</dbReference>
<dbReference type="PANTHER" id="PTHR32328">
    <property type="entry name" value="L-SERYL-TRNA(SEC) SELENIUM TRANSFERASE"/>
    <property type="match status" value="1"/>
</dbReference>
<evidence type="ECO:0008006" key="8">
    <source>
        <dbReference type="Google" id="ProtNLM"/>
    </source>
</evidence>
<dbReference type="Gene3D" id="3.90.1150.180">
    <property type="match status" value="1"/>
</dbReference>
<keyword evidence="4" id="KW-0663">Pyridoxal phosphate</keyword>
<dbReference type="EMBL" id="UINC01023964">
    <property type="protein sequence ID" value="SVA96691.1"/>
    <property type="molecule type" value="Genomic_DNA"/>
</dbReference>
<comment type="cofactor">
    <cofactor evidence="1">
        <name>pyridoxal 5'-phosphate</name>
        <dbReference type="ChEBI" id="CHEBI:597326"/>
    </cofactor>
</comment>
<evidence type="ECO:0000256" key="4">
    <source>
        <dbReference type="ARBA" id="ARBA00022898"/>
    </source>
</evidence>
<dbReference type="SUPFAM" id="SSF53383">
    <property type="entry name" value="PLP-dependent transferases"/>
    <property type="match status" value="1"/>
</dbReference>
<organism evidence="7">
    <name type="scientific">marine metagenome</name>
    <dbReference type="NCBI Taxonomy" id="408172"/>
    <lineage>
        <taxon>unclassified sequences</taxon>
        <taxon>metagenomes</taxon>
        <taxon>ecological metagenomes</taxon>
    </lineage>
</organism>
<dbReference type="InterPro" id="IPR004534">
    <property type="entry name" value="SelA_trans"/>
</dbReference>
<name>A0A382A625_9ZZZZ</name>
<evidence type="ECO:0000313" key="7">
    <source>
        <dbReference type="EMBL" id="SVA96691.1"/>
    </source>
</evidence>
<accession>A0A382A625</accession>
<keyword evidence="3" id="KW-0808">Transferase</keyword>
<evidence type="ECO:0000256" key="2">
    <source>
        <dbReference type="ARBA" id="ARBA00022490"/>
    </source>
</evidence>
<dbReference type="Gene3D" id="3.40.640.10">
    <property type="entry name" value="Type I PLP-dependent aspartate aminotransferase-like (Major domain)"/>
    <property type="match status" value="1"/>
</dbReference>
<keyword evidence="5" id="KW-0648">Protein biosynthesis</keyword>
<dbReference type="HAMAP" id="MF_00423">
    <property type="entry name" value="SelA"/>
    <property type="match status" value="1"/>
</dbReference>
<dbReference type="PANTHER" id="PTHR32328:SF0">
    <property type="entry name" value="L-SERYL-TRNA(SEC) SELENIUM TRANSFERASE"/>
    <property type="match status" value="1"/>
</dbReference>
<dbReference type="NCBIfam" id="TIGR00474">
    <property type="entry name" value="selA"/>
    <property type="match status" value="1"/>
</dbReference>
<evidence type="ECO:0000256" key="1">
    <source>
        <dbReference type="ARBA" id="ARBA00001933"/>
    </source>
</evidence>
<gene>
    <name evidence="7" type="ORF">METZ01_LOCUS149545</name>
</gene>
<reference evidence="7" key="1">
    <citation type="submission" date="2018-05" db="EMBL/GenBank/DDBJ databases">
        <authorList>
            <person name="Lanie J.A."/>
            <person name="Ng W.-L."/>
            <person name="Kazmierczak K.M."/>
            <person name="Andrzejewski T.M."/>
            <person name="Davidsen T.M."/>
            <person name="Wayne K.J."/>
            <person name="Tettelin H."/>
            <person name="Glass J.I."/>
            <person name="Rusch D."/>
            <person name="Podicherti R."/>
            <person name="Tsui H.-C.T."/>
            <person name="Winkler M.E."/>
        </authorList>
    </citation>
    <scope>NUCLEOTIDE SEQUENCE</scope>
</reference>
<dbReference type="InterPro" id="IPR015424">
    <property type="entry name" value="PyrdxlP-dep_Trfase"/>
</dbReference>
<dbReference type="InterPro" id="IPR018319">
    <property type="entry name" value="SelA-like"/>
</dbReference>
<evidence type="ECO:0000256" key="3">
    <source>
        <dbReference type="ARBA" id="ARBA00022679"/>
    </source>
</evidence>
<protein>
    <recommendedName>
        <fullName evidence="8">L-seryl-tRNA selenium transferase N-terminal domain-containing protein</fullName>
    </recommendedName>
</protein>
<keyword evidence="6" id="KW-0711">Selenium</keyword>
<proteinExistence type="inferred from homology"/>
<evidence type="ECO:0000256" key="5">
    <source>
        <dbReference type="ARBA" id="ARBA00022917"/>
    </source>
</evidence>
<dbReference type="GO" id="GO:0001514">
    <property type="term" value="P:selenocysteine incorporation"/>
    <property type="evidence" value="ECO:0007669"/>
    <property type="project" value="InterPro"/>
</dbReference>
<dbReference type="GO" id="GO:0005737">
    <property type="term" value="C:cytoplasm"/>
    <property type="evidence" value="ECO:0007669"/>
    <property type="project" value="InterPro"/>
</dbReference>
<keyword evidence="2" id="KW-0963">Cytoplasm</keyword>
<evidence type="ECO:0000256" key="6">
    <source>
        <dbReference type="ARBA" id="ARBA00023266"/>
    </source>
</evidence>